<sequence length="550" mass="62269">MWGRGTKIWQQSDSQQRTGPEPLKECLPGVLMHFPSSLKLLSLFSCSGFIGMEGSQEMKKRGNDLFKQKDYEGAVEAYTKAIQFCPEGEANHLSLCYQNRAAANERLGNLERVIEDCSTALSLNLFYQKAAVRRGRAYVRLGELENALDDFTYAFVLDANAVDHFAADTDKVVTELCDTFINDLEKTRRGIPIRDEQVLLWQSCYVNDSVLSDLKKDFDVKSCYGKVLQAIKDHRYEEVIGLLENDIDSGLNDASESLRNYILLTRFALMKEDLDTMRKYLDRFAKLWAALDEEVKNDPVTKHYRAMYYLLSAALKLLVNPPLLNQDIQKAVEADRDNVDVYLSAAMLLSESGQFDLALEYLEQLSKINPKHHLVNHMKINFDLAMKASAGDVAGTFNAVLRADELLKANPDADPVLHLITGRLYFAAQNVELAKAAFKKAAEGLPEYSAPIFYLAMVEVEEAEDPERVQALEEKMKLCLEKEKANPDALNILARIACQRNDYAEAKRLFEQSIKVCPLRSNKAAMQRTVIDYLQARAMCKAQERLKVHD</sequence>
<dbReference type="PROSITE" id="PS50005">
    <property type="entry name" value="TPR"/>
    <property type="match status" value="3"/>
</dbReference>
<dbReference type="GO" id="GO:0006396">
    <property type="term" value="P:RNA processing"/>
    <property type="evidence" value="ECO:0007669"/>
    <property type="project" value="InterPro"/>
</dbReference>
<gene>
    <name evidence="12" type="ORF">EVEC_LOCUS8798</name>
</gene>
<dbReference type="SUPFAM" id="SSF48452">
    <property type="entry name" value="TPR-like"/>
    <property type="match status" value="1"/>
</dbReference>
<dbReference type="AlphaFoldDB" id="A0A0N4VF76"/>
<organism evidence="14">
    <name type="scientific">Enterobius vermicularis</name>
    <name type="common">Human pinworm</name>
    <dbReference type="NCBI Taxonomy" id="51028"/>
    <lineage>
        <taxon>Eukaryota</taxon>
        <taxon>Metazoa</taxon>
        <taxon>Ecdysozoa</taxon>
        <taxon>Nematoda</taxon>
        <taxon>Chromadorea</taxon>
        <taxon>Rhabditida</taxon>
        <taxon>Spirurina</taxon>
        <taxon>Oxyuridomorpha</taxon>
        <taxon>Oxyuroidea</taxon>
        <taxon>Oxyuridae</taxon>
        <taxon>Enterobius</taxon>
    </lineage>
</organism>
<evidence type="ECO:0000256" key="1">
    <source>
        <dbReference type="ARBA" id="ARBA00004572"/>
    </source>
</evidence>
<evidence type="ECO:0000256" key="3">
    <source>
        <dbReference type="ARBA" id="ARBA00022737"/>
    </source>
</evidence>
<keyword evidence="7" id="KW-0496">Mitochondrion</keyword>
<accession>A0A0N4VF76</accession>
<evidence type="ECO:0000256" key="5">
    <source>
        <dbReference type="ARBA" id="ARBA00022803"/>
    </source>
</evidence>
<evidence type="ECO:0000256" key="2">
    <source>
        <dbReference type="ARBA" id="ARBA00022692"/>
    </source>
</evidence>
<keyword evidence="13" id="KW-1185">Reference proteome</keyword>
<evidence type="ECO:0000256" key="10">
    <source>
        <dbReference type="PROSITE-ProRule" id="PRU00339"/>
    </source>
</evidence>
<protein>
    <submittedName>
        <fullName evidence="14">TPR_REGION domain-containing protein</fullName>
    </submittedName>
</protein>
<dbReference type="PANTHER" id="PTHR46208">
    <property type="entry name" value="MITOCHONDRIAL IMPORT RECEPTOR SUBUNIT TOM70"/>
    <property type="match status" value="1"/>
</dbReference>
<evidence type="ECO:0000256" key="7">
    <source>
        <dbReference type="ARBA" id="ARBA00023128"/>
    </source>
</evidence>
<reference evidence="12 13" key="2">
    <citation type="submission" date="2018-10" db="EMBL/GenBank/DDBJ databases">
        <authorList>
            <consortium name="Pathogen Informatics"/>
        </authorList>
    </citation>
    <scope>NUCLEOTIDE SEQUENCE [LARGE SCALE GENOMIC DNA]</scope>
</reference>
<dbReference type="InterPro" id="IPR011990">
    <property type="entry name" value="TPR-like_helical_dom_sf"/>
</dbReference>
<dbReference type="Pfam" id="PF13181">
    <property type="entry name" value="TPR_8"/>
    <property type="match status" value="1"/>
</dbReference>
<feature type="compositionally biased region" description="Polar residues" evidence="11">
    <location>
        <begin position="8"/>
        <end position="18"/>
    </location>
</feature>
<comment type="similarity">
    <text evidence="9">Belongs to the Tom70 family.</text>
</comment>
<feature type="repeat" description="TPR" evidence="10">
    <location>
        <begin position="55"/>
        <end position="88"/>
    </location>
</feature>
<dbReference type="PANTHER" id="PTHR46208:SF1">
    <property type="entry name" value="MITOCHONDRIAL IMPORT RECEPTOR SUBUNIT TOM70"/>
    <property type="match status" value="1"/>
</dbReference>
<keyword evidence="2" id="KW-0812">Transmembrane</keyword>
<dbReference type="InterPro" id="IPR019734">
    <property type="entry name" value="TPR_rpt"/>
</dbReference>
<dbReference type="STRING" id="51028.A0A0N4VF76"/>
<evidence type="ECO:0000313" key="13">
    <source>
        <dbReference type="Proteomes" id="UP000274131"/>
    </source>
</evidence>
<dbReference type="Gene3D" id="1.25.40.10">
    <property type="entry name" value="Tetratricopeptide repeat domain"/>
    <property type="match status" value="3"/>
</dbReference>
<dbReference type="GO" id="GO:0030943">
    <property type="term" value="F:mitochondrion targeting sequence binding"/>
    <property type="evidence" value="ECO:0007669"/>
    <property type="project" value="TreeGrafter"/>
</dbReference>
<feature type="repeat" description="TPR" evidence="10">
    <location>
        <begin position="128"/>
        <end position="161"/>
    </location>
</feature>
<dbReference type="Proteomes" id="UP000274131">
    <property type="component" value="Unassembled WGS sequence"/>
</dbReference>
<proteinExistence type="inferred from homology"/>
<evidence type="ECO:0000256" key="4">
    <source>
        <dbReference type="ARBA" id="ARBA00022787"/>
    </source>
</evidence>
<dbReference type="OrthoDB" id="245563at2759"/>
<keyword evidence="8" id="KW-0472">Membrane</keyword>
<evidence type="ECO:0000256" key="8">
    <source>
        <dbReference type="ARBA" id="ARBA00023136"/>
    </source>
</evidence>
<feature type="repeat" description="TPR" evidence="10">
    <location>
        <begin position="339"/>
        <end position="372"/>
    </location>
</feature>
<dbReference type="EMBL" id="UXUI01009615">
    <property type="protein sequence ID" value="VDD94047.1"/>
    <property type="molecule type" value="Genomic_DNA"/>
</dbReference>
<reference evidence="14" key="1">
    <citation type="submission" date="2017-02" db="UniProtKB">
        <authorList>
            <consortium name="WormBaseParasite"/>
        </authorList>
    </citation>
    <scope>IDENTIFICATION</scope>
</reference>
<evidence type="ECO:0000256" key="9">
    <source>
        <dbReference type="ARBA" id="ARBA00038030"/>
    </source>
</evidence>
<dbReference type="GO" id="GO:0008320">
    <property type="term" value="F:protein transmembrane transporter activity"/>
    <property type="evidence" value="ECO:0007669"/>
    <property type="project" value="TreeGrafter"/>
</dbReference>
<name>A0A0N4VF76_ENTVE</name>
<dbReference type="SMART" id="SM00028">
    <property type="entry name" value="TPR"/>
    <property type="match status" value="6"/>
</dbReference>
<evidence type="ECO:0000256" key="11">
    <source>
        <dbReference type="SAM" id="MobiDB-lite"/>
    </source>
</evidence>
<dbReference type="GO" id="GO:0030150">
    <property type="term" value="P:protein import into mitochondrial matrix"/>
    <property type="evidence" value="ECO:0007669"/>
    <property type="project" value="TreeGrafter"/>
</dbReference>
<dbReference type="GO" id="GO:0045039">
    <property type="term" value="P:protein insertion into mitochondrial inner membrane"/>
    <property type="evidence" value="ECO:0007669"/>
    <property type="project" value="TreeGrafter"/>
</dbReference>
<keyword evidence="6" id="KW-1133">Transmembrane helix</keyword>
<keyword evidence="5 10" id="KW-0802">TPR repeat</keyword>
<evidence type="ECO:0000313" key="14">
    <source>
        <dbReference type="WBParaSite" id="EVEC_0000938801-mRNA-1"/>
    </source>
</evidence>
<comment type="subcellular location">
    <subcellularLocation>
        <location evidence="1">Mitochondrion outer membrane</location>
        <topology evidence="1">Single-pass membrane protein</topology>
    </subcellularLocation>
</comment>
<dbReference type="InterPro" id="IPR003107">
    <property type="entry name" value="HAT"/>
</dbReference>
<dbReference type="Pfam" id="PF07719">
    <property type="entry name" value="TPR_2"/>
    <property type="match status" value="1"/>
</dbReference>
<keyword evidence="3" id="KW-0677">Repeat</keyword>
<dbReference type="InterPro" id="IPR013105">
    <property type="entry name" value="TPR_2"/>
</dbReference>
<dbReference type="SMART" id="SM00386">
    <property type="entry name" value="HAT"/>
    <property type="match status" value="3"/>
</dbReference>
<keyword evidence="4" id="KW-1000">Mitochondrion outer membrane</keyword>
<evidence type="ECO:0000313" key="12">
    <source>
        <dbReference type="EMBL" id="VDD94047.1"/>
    </source>
</evidence>
<dbReference type="WBParaSite" id="EVEC_0000938801-mRNA-1">
    <property type="protein sequence ID" value="EVEC_0000938801-mRNA-1"/>
    <property type="gene ID" value="EVEC_0000938801"/>
</dbReference>
<feature type="region of interest" description="Disordered" evidence="11">
    <location>
        <begin position="1"/>
        <end position="21"/>
    </location>
</feature>
<evidence type="ECO:0000256" key="6">
    <source>
        <dbReference type="ARBA" id="ARBA00022989"/>
    </source>
</evidence>
<dbReference type="SUPFAM" id="SSF81901">
    <property type="entry name" value="HCP-like"/>
    <property type="match status" value="1"/>
</dbReference>
<dbReference type="GO" id="GO:0005741">
    <property type="term" value="C:mitochondrial outer membrane"/>
    <property type="evidence" value="ECO:0007669"/>
    <property type="project" value="UniProtKB-SubCell"/>
</dbReference>